<feature type="region of interest" description="Disordered" evidence="1">
    <location>
        <begin position="1"/>
        <end position="46"/>
    </location>
</feature>
<sequence length="230" mass="25067">MPSTSSSSKSPKRAASKDKTPAKVVKSESPTKKKSTLKATASSSSTVVDNSHTVSSSLDVILPAGLGRKQPECNVLVQIDPTEAIELGQGIKAAIGRFHVDKKQGLVLDLQGSQYQGRILPGPTAMIASLHYDETHTQHLKLDVITDEFCPLVVKTKDTLAQLDAQVVKGTLDESYYQQEEDVNKKQKQQQQQEPEEEKEKGKKKGTKRTSTASSKKKAGSNKKPRNSKK</sequence>
<accession>A0A9N8D9G0</accession>
<dbReference type="PANTHER" id="PTHR34810:SF1">
    <property type="entry name" value="DNA-BINDING PROTEIN BIN4"/>
    <property type="match status" value="1"/>
</dbReference>
<organism evidence="2 3">
    <name type="scientific">Seminavis robusta</name>
    <dbReference type="NCBI Taxonomy" id="568900"/>
    <lineage>
        <taxon>Eukaryota</taxon>
        <taxon>Sar</taxon>
        <taxon>Stramenopiles</taxon>
        <taxon>Ochrophyta</taxon>
        <taxon>Bacillariophyta</taxon>
        <taxon>Bacillariophyceae</taxon>
        <taxon>Bacillariophycidae</taxon>
        <taxon>Naviculales</taxon>
        <taxon>Naviculaceae</taxon>
        <taxon>Seminavis</taxon>
    </lineage>
</organism>
<feature type="region of interest" description="Disordered" evidence="1">
    <location>
        <begin position="179"/>
        <end position="230"/>
    </location>
</feature>
<name>A0A9N8D9G0_9STRA</name>
<dbReference type="AlphaFoldDB" id="A0A9N8D9G0"/>
<proteinExistence type="predicted"/>
<reference evidence="2" key="1">
    <citation type="submission" date="2020-06" db="EMBL/GenBank/DDBJ databases">
        <authorList>
            <consortium name="Plant Systems Biology data submission"/>
        </authorList>
    </citation>
    <scope>NUCLEOTIDE SEQUENCE</scope>
    <source>
        <strain evidence="2">D6</strain>
    </source>
</reference>
<gene>
    <name evidence="2" type="ORF">SEMRO_4_G003600.1</name>
</gene>
<dbReference type="GO" id="GO:0003690">
    <property type="term" value="F:double-stranded DNA binding"/>
    <property type="evidence" value="ECO:0007669"/>
    <property type="project" value="InterPro"/>
</dbReference>
<dbReference type="GO" id="GO:0009330">
    <property type="term" value="C:DNA topoisomerase type II (double strand cut, ATP-hydrolyzing) complex"/>
    <property type="evidence" value="ECO:0007669"/>
    <property type="project" value="InterPro"/>
</dbReference>
<evidence type="ECO:0000313" key="2">
    <source>
        <dbReference type="EMBL" id="CAB9496385.1"/>
    </source>
</evidence>
<dbReference type="GO" id="GO:0042023">
    <property type="term" value="P:DNA endoreduplication"/>
    <property type="evidence" value="ECO:0007669"/>
    <property type="project" value="InterPro"/>
</dbReference>
<feature type="compositionally biased region" description="Basic and acidic residues" evidence="1">
    <location>
        <begin position="15"/>
        <end position="31"/>
    </location>
</feature>
<keyword evidence="3" id="KW-1185">Reference proteome</keyword>
<dbReference type="OrthoDB" id="47440at2759"/>
<protein>
    <submittedName>
        <fullName evidence="2">Uncharacterized protein</fullName>
    </submittedName>
</protein>
<dbReference type="InterPro" id="IPR033246">
    <property type="entry name" value="BIN4"/>
</dbReference>
<feature type="compositionally biased region" description="Basic residues" evidence="1">
    <location>
        <begin position="215"/>
        <end position="230"/>
    </location>
</feature>
<dbReference type="PANTHER" id="PTHR34810">
    <property type="entry name" value="DNA-BINDING PROTEIN BIN4"/>
    <property type="match status" value="1"/>
</dbReference>
<evidence type="ECO:0000256" key="1">
    <source>
        <dbReference type="SAM" id="MobiDB-lite"/>
    </source>
</evidence>
<feature type="compositionally biased region" description="Low complexity" evidence="1">
    <location>
        <begin position="37"/>
        <end position="46"/>
    </location>
</feature>
<evidence type="ECO:0000313" key="3">
    <source>
        <dbReference type="Proteomes" id="UP001153069"/>
    </source>
</evidence>
<dbReference type="EMBL" id="CAICTM010000004">
    <property type="protein sequence ID" value="CAB9496385.1"/>
    <property type="molecule type" value="Genomic_DNA"/>
</dbReference>
<comment type="caution">
    <text evidence="2">The sequence shown here is derived from an EMBL/GenBank/DDBJ whole genome shotgun (WGS) entry which is preliminary data.</text>
</comment>
<dbReference type="Proteomes" id="UP001153069">
    <property type="component" value="Unassembled WGS sequence"/>
</dbReference>